<keyword evidence="1 3" id="KW-0378">Hydrolase</keyword>
<evidence type="ECO:0000313" key="3">
    <source>
        <dbReference type="EMBL" id="NBD25646.1"/>
    </source>
</evidence>
<evidence type="ECO:0000256" key="1">
    <source>
        <dbReference type="ARBA" id="ARBA00022801"/>
    </source>
</evidence>
<gene>
    <name evidence="3" type="ORF">GT019_17380</name>
</gene>
<comment type="caution">
    <text evidence="3">The sequence shown here is derived from an EMBL/GenBank/DDBJ whole genome shotgun (WGS) entry which is preliminary data.</text>
</comment>
<evidence type="ECO:0000259" key="2">
    <source>
        <dbReference type="Pfam" id="PF00561"/>
    </source>
</evidence>
<name>A0ABW9XTH7_9BACL</name>
<dbReference type="PANTHER" id="PTHR43798">
    <property type="entry name" value="MONOACYLGLYCEROL LIPASE"/>
    <property type="match status" value="1"/>
</dbReference>
<dbReference type="InterPro" id="IPR000073">
    <property type="entry name" value="AB_hydrolase_1"/>
</dbReference>
<protein>
    <submittedName>
        <fullName evidence="3">Alpha/beta fold hydrolase</fullName>
    </submittedName>
</protein>
<dbReference type="Pfam" id="PF00561">
    <property type="entry name" value="Abhydrolase_1"/>
    <property type="match status" value="1"/>
</dbReference>
<organism evidence="3 4">
    <name type="scientific">Paenibacillus glycinis</name>
    <dbReference type="NCBI Taxonomy" id="2697035"/>
    <lineage>
        <taxon>Bacteria</taxon>
        <taxon>Bacillati</taxon>
        <taxon>Bacillota</taxon>
        <taxon>Bacilli</taxon>
        <taxon>Bacillales</taxon>
        <taxon>Paenibacillaceae</taxon>
        <taxon>Paenibacillus</taxon>
    </lineage>
</organism>
<keyword evidence="4" id="KW-1185">Reference proteome</keyword>
<dbReference type="RefSeq" id="WP_161744456.1">
    <property type="nucleotide sequence ID" value="NZ_JAAAMV010000013.1"/>
</dbReference>
<dbReference type="PRINTS" id="PR00111">
    <property type="entry name" value="ABHYDROLASE"/>
</dbReference>
<sequence length="260" mass="28961">MESFVTVEPGVRVFVQDLLPTGNKTILFIHGWPLSHKQFEYQYDVLPSMGVRCIGMDWRGFGNSDKPYTGYSLDRLADDIRAVIDAKQLQNITLAGHSAGGALAVRYMTRHQGHGVTKLVLIDAQGPGSVPQQAANSFIAQTLSDRPALLVGLTNQFFFKYITAPFSDWFFQVGLQGAGWATAAVMATLRDQNVRNDLPQINVPTLIIHGIHDQVVPFANAQEMHRLIRGSILVPFQYSGHASFLDERERFNQVVMQFIS</sequence>
<reference evidence="3 4" key="1">
    <citation type="submission" date="2020-01" db="EMBL/GenBank/DDBJ databases">
        <title>Paenibacillus soybeanensis sp. nov. isolated from the nodules of soybean (Glycine max(L.) Merr).</title>
        <authorList>
            <person name="Wang H."/>
        </authorList>
    </citation>
    <scope>NUCLEOTIDE SEQUENCE [LARGE SCALE GENOMIC DNA]</scope>
    <source>
        <strain evidence="3 4">T1</strain>
    </source>
</reference>
<dbReference type="EMBL" id="JAAAMV010000013">
    <property type="protein sequence ID" value="NBD25646.1"/>
    <property type="molecule type" value="Genomic_DNA"/>
</dbReference>
<accession>A0ABW9XTH7</accession>
<dbReference type="SUPFAM" id="SSF53474">
    <property type="entry name" value="alpha/beta-Hydrolases"/>
    <property type="match status" value="1"/>
</dbReference>
<proteinExistence type="predicted"/>
<evidence type="ECO:0000313" key="4">
    <source>
        <dbReference type="Proteomes" id="UP000665561"/>
    </source>
</evidence>
<dbReference type="InterPro" id="IPR029058">
    <property type="entry name" value="AB_hydrolase_fold"/>
</dbReference>
<dbReference type="Gene3D" id="3.40.50.1820">
    <property type="entry name" value="alpha/beta hydrolase"/>
    <property type="match status" value="1"/>
</dbReference>
<dbReference type="Proteomes" id="UP000665561">
    <property type="component" value="Unassembled WGS sequence"/>
</dbReference>
<feature type="domain" description="AB hydrolase-1" evidence="2">
    <location>
        <begin position="25"/>
        <end position="247"/>
    </location>
</feature>
<dbReference type="PANTHER" id="PTHR43798:SF31">
    <property type="entry name" value="AB HYDROLASE SUPERFAMILY PROTEIN YCLE"/>
    <property type="match status" value="1"/>
</dbReference>
<dbReference type="GO" id="GO:0016787">
    <property type="term" value="F:hydrolase activity"/>
    <property type="evidence" value="ECO:0007669"/>
    <property type="project" value="UniProtKB-KW"/>
</dbReference>
<dbReference type="InterPro" id="IPR050266">
    <property type="entry name" value="AB_hydrolase_sf"/>
</dbReference>